<feature type="chain" id="PRO_5045370348" description="BIG2 domain-containing protein" evidence="1">
    <location>
        <begin position="25"/>
        <end position="444"/>
    </location>
</feature>
<dbReference type="Pfam" id="PF02368">
    <property type="entry name" value="Big_2"/>
    <property type="match status" value="1"/>
</dbReference>
<feature type="signal peptide" evidence="1">
    <location>
        <begin position="1"/>
        <end position="24"/>
    </location>
</feature>
<evidence type="ECO:0000313" key="4">
    <source>
        <dbReference type="Proteomes" id="UP001232163"/>
    </source>
</evidence>
<dbReference type="RefSeq" id="WP_307467647.1">
    <property type="nucleotide sequence ID" value="NZ_JAURUR010000012.1"/>
</dbReference>
<accession>A0ABT9MFX9</accession>
<reference evidence="3 4" key="1">
    <citation type="submission" date="2023-07" db="EMBL/GenBank/DDBJ databases">
        <title>Genomic Encyclopedia of Type Strains, Phase IV (KMG-IV): sequencing the most valuable type-strain genomes for metagenomic binning, comparative biology and taxonomic classification.</title>
        <authorList>
            <person name="Goeker M."/>
        </authorList>
    </citation>
    <scope>NUCLEOTIDE SEQUENCE [LARGE SCALE GENOMIC DNA]</scope>
    <source>
        <strain evidence="3 4">NIO-1023</strain>
    </source>
</reference>
<evidence type="ECO:0000313" key="3">
    <source>
        <dbReference type="EMBL" id="MDP9765512.1"/>
    </source>
</evidence>
<organism evidence="3 4">
    <name type="scientific">Deinococcus enclensis</name>
    <dbReference type="NCBI Taxonomy" id="1049582"/>
    <lineage>
        <taxon>Bacteria</taxon>
        <taxon>Thermotogati</taxon>
        <taxon>Deinococcota</taxon>
        <taxon>Deinococci</taxon>
        <taxon>Deinococcales</taxon>
        <taxon>Deinococcaceae</taxon>
        <taxon>Deinococcus</taxon>
    </lineage>
</organism>
<feature type="domain" description="BIG2" evidence="2">
    <location>
        <begin position="33"/>
        <end position="114"/>
    </location>
</feature>
<sequence>MKFTAPLAVSALLMLGLAACTPPAPPTPGPGPGPVSITLTCAAGTVKVGQTLTCTAETVGGQSSALQGQAAFTFTSSAPDRASVSAAGVVTGVSEGTANITASLAGVTSNAVAVSVTPGAPASQPGGTVFIAQGSSTRYTLPLAAGPLREDGAVAYTVLEGSSTVFYVYDGKGQSERVYAAPLGNPEKLRLPGCVDPAGNVVMIGEEQLYVFSRAAASLTRVPFPLVDGQPVLDAVCASDGRIVGSRTDFGSQQDVEYSFEWTPGQASALALPPVRSGCTGCSVRETNAAGDVLFYNGLIRGGQVTYFGQGFDAGGLSETGTVWGVAGTTTTAPMHLATWAAGAVTHEWRLPDPDPAWSGTQWWVLEANNTGQVLLGRQYEHSGEDGLQRDYFVYRGGALVPVVPPAGYDDDLQVISLDDQGRVLALTSKEGDVFSTALILTTP</sequence>
<keyword evidence="4" id="KW-1185">Reference proteome</keyword>
<dbReference type="SMART" id="SM00635">
    <property type="entry name" value="BID_2"/>
    <property type="match status" value="1"/>
</dbReference>
<dbReference type="InterPro" id="IPR003343">
    <property type="entry name" value="Big_2"/>
</dbReference>
<dbReference type="PROSITE" id="PS51257">
    <property type="entry name" value="PROKAR_LIPOPROTEIN"/>
    <property type="match status" value="1"/>
</dbReference>
<proteinExistence type="predicted"/>
<dbReference type="SUPFAM" id="SSF49373">
    <property type="entry name" value="Invasin/intimin cell-adhesion fragments"/>
    <property type="match status" value="1"/>
</dbReference>
<dbReference type="Gene3D" id="2.60.40.1080">
    <property type="match status" value="1"/>
</dbReference>
<evidence type="ECO:0000259" key="2">
    <source>
        <dbReference type="SMART" id="SM00635"/>
    </source>
</evidence>
<keyword evidence="1" id="KW-0732">Signal</keyword>
<protein>
    <recommendedName>
        <fullName evidence="2">BIG2 domain-containing protein</fullName>
    </recommendedName>
</protein>
<gene>
    <name evidence="3" type="ORF">QO006_002963</name>
</gene>
<dbReference type="Proteomes" id="UP001232163">
    <property type="component" value="Unassembled WGS sequence"/>
</dbReference>
<name>A0ABT9MFX9_9DEIO</name>
<dbReference type="EMBL" id="JAURUR010000012">
    <property type="protein sequence ID" value="MDP9765512.1"/>
    <property type="molecule type" value="Genomic_DNA"/>
</dbReference>
<comment type="caution">
    <text evidence="3">The sequence shown here is derived from an EMBL/GenBank/DDBJ whole genome shotgun (WGS) entry which is preliminary data.</text>
</comment>
<dbReference type="InterPro" id="IPR008964">
    <property type="entry name" value="Invasin/intimin_cell_adhesion"/>
</dbReference>
<evidence type="ECO:0000256" key="1">
    <source>
        <dbReference type="SAM" id="SignalP"/>
    </source>
</evidence>